<name>A0A1Y2AB47_9PLEO</name>
<feature type="region of interest" description="Disordered" evidence="1">
    <location>
        <begin position="36"/>
        <end position="84"/>
    </location>
</feature>
<keyword evidence="3" id="KW-1185">Reference proteome</keyword>
<reference evidence="2 3" key="1">
    <citation type="submission" date="2016-07" db="EMBL/GenBank/DDBJ databases">
        <title>Pervasive Adenine N6-methylation of Active Genes in Fungi.</title>
        <authorList>
            <consortium name="DOE Joint Genome Institute"/>
            <person name="Mondo S.J."/>
            <person name="Dannebaum R.O."/>
            <person name="Kuo R.C."/>
            <person name="Labutti K."/>
            <person name="Haridas S."/>
            <person name="Kuo A."/>
            <person name="Salamov A."/>
            <person name="Ahrendt S.R."/>
            <person name="Lipzen A."/>
            <person name="Sullivan W."/>
            <person name="Andreopoulos W.B."/>
            <person name="Clum A."/>
            <person name="Lindquist E."/>
            <person name="Daum C."/>
            <person name="Ramamoorthy G.K."/>
            <person name="Gryganskyi A."/>
            <person name="Culley D."/>
            <person name="Magnuson J.K."/>
            <person name="James T.Y."/>
            <person name="O'Malley M.A."/>
            <person name="Stajich J.E."/>
            <person name="Spatafora J.W."/>
            <person name="Visel A."/>
            <person name="Grigoriev I.V."/>
        </authorList>
    </citation>
    <scope>NUCLEOTIDE SEQUENCE [LARGE SCALE GENOMIC DNA]</scope>
    <source>
        <strain evidence="2 3">CBS 115471</strain>
    </source>
</reference>
<protein>
    <submittedName>
        <fullName evidence="2">Uncharacterized protein</fullName>
    </submittedName>
</protein>
<evidence type="ECO:0000313" key="2">
    <source>
        <dbReference type="EMBL" id="ORY19783.1"/>
    </source>
</evidence>
<dbReference type="Proteomes" id="UP000193144">
    <property type="component" value="Unassembled WGS sequence"/>
</dbReference>
<evidence type="ECO:0000256" key="1">
    <source>
        <dbReference type="SAM" id="MobiDB-lite"/>
    </source>
</evidence>
<evidence type="ECO:0000313" key="3">
    <source>
        <dbReference type="Proteomes" id="UP000193144"/>
    </source>
</evidence>
<dbReference type="EMBL" id="MCFA01000001">
    <property type="protein sequence ID" value="ORY19783.1"/>
    <property type="molecule type" value="Genomic_DNA"/>
</dbReference>
<organism evidence="2 3">
    <name type="scientific">Clohesyomyces aquaticus</name>
    <dbReference type="NCBI Taxonomy" id="1231657"/>
    <lineage>
        <taxon>Eukaryota</taxon>
        <taxon>Fungi</taxon>
        <taxon>Dikarya</taxon>
        <taxon>Ascomycota</taxon>
        <taxon>Pezizomycotina</taxon>
        <taxon>Dothideomycetes</taxon>
        <taxon>Pleosporomycetidae</taxon>
        <taxon>Pleosporales</taxon>
        <taxon>Lindgomycetaceae</taxon>
        <taxon>Clohesyomyces</taxon>
    </lineage>
</organism>
<feature type="compositionally biased region" description="Basic and acidic residues" evidence="1">
    <location>
        <begin position="58"/>
        <end position="71"/>
    </location>
</feature>
<comment type="caution">
    <text evidence="2">The sequence shown here is derived from an EMBL/GenBank/DDBJ whole genome shotgun (WGS) entry which is preliminary data.</text>
</comment>
<dbReference type="AlphaFoldDB" id="A0A1Y2AB47"/>
<gene>
    <name evidence="2" type="ORF">BCR34DRAFT_629882</name>
</gene>
<proteinExistence type="predicted"/>
<accession>A0A1Y2AB47</accession>
<sequence>MSAESRRAKSESIYTAICSAPHSVLEVVSWWRQVPSHPSTSARATPFSPTTPPQGASDLHDAASSHPEPQRKRPPSKQLYSGRCRSCETCGSKSILLARDAGLFSHPRRRIIDSKALLRTLKDTHLTLNRLKPDQRFEPRSGPRIRYSRLWIAEHDAVTWPAY</sequence>